<proteinExistence type="predicted"/>
<comment type="function">
    <text evidence="9">May play the central regulatory role in sporulation. It may be an element of the effector pathway responsible for the activation of sporulation genes in response to nutritional stress. Spo0A may act in concert with spo0H (a sigma factor) to control the expression of some genes that are critical to the sporulation process.</text>
</comment>
<dbReference type="PANTHER" id="PTHR45526:SF1">
    <property type="entry name" value="TRANSCRIPTIONAL REGULATORY PROTEIN DCUR-RELATED"/>
    <property type="match status" value="1"/>
</dbReference>
<evidence type="ECO:0000256" key="4">
    <source>
        <dbReference type="ARBA" id="ARBA00023012"/>
    </source>
</evidence>
<dbReference type="InterPro" id="IPR011006">
    <property type="entry name" value="CheY-like_superfamily"/>
</dbReference>
<feature type="domain" description="Response regulatory" evidence="12">
    <location>
        <begin position="3"/>
        <end position="119"/>
    </location>
</feature>
<dbReference type="Gene3D" id="3.40.50.2300">
    <property type="match status" value="1"/>
</dbReference>
<evidence type="ECO:0000256" key="8">
    <source>
        <dbReference type="ARBA" id="ARBA00023163"/>
    </source>
</evidence>
<evidence type="ECO:0000259" key="12">
    <source>
        <dbReference type="PROSITE" id="PS50110"/>
    </source>
</evidence>
<gene>
    <name evidence="13" type="ORF">J2S18_001873</name>
</gene>
<keyword evidence="4 10" id="KW-0902">Two-component regulatory system</keyword>
<name>A0ABT9UUE0_9FIRM</name>
<keyword evidence="8 10" id="KW-0804">Transcription</keyword>
<reference evidence="13 14" key="1">
    <citation type="submission" date="2023-07" db="EMBL/GenBank/DDBJ databases">
        <title>Genomic Encyclopedia of Type Strains, Phase IV (KMG-IV): sequencing the most valuable type-strain genomes for metagenomic binning, comparative biology and taxonomic classification.</title>
        <authorList>
            <person name="Goeker M."/>
        </authorList>
    </citation>
    <scope>NUCLEOTIDE SEQUENCE [LARGE SCALE GENOMIC DNA]</scope>
    <source>
        <strain evidence="13 14">DSM 20694</strain>
    </source>
</reference>
<evidence type="ECO:0000256" key="3">
    <source>
        <dbReference type="ARBA" id="ARBA00022553"/>
    </source>
</evidence>
<dbReference type="EMBL" id="JAUSUF010000005">
    <property type="protein sequence ID" value="MDQ0149942.1"/>
    <property type="molecule type" value="Genomic_DNA"/>
</dbReference>
<keyword evidence="6 10" id="KW-0238">DNA-binding</keyword>
<protein>
    <recommendedName>
        <fullName evidence="10">Transcriptional regulatory protein</fullName>
    </recommendedName>
</protein>
<dbReference type="PANTHER" id="PTHR45526">
    <property type="entry name" value="TRANSCRIPTIONAL REGULATORY PROTEIN DPIA"/>
    <property type="match status" value="1"/>
</dbReference>
<evidence type="ECO:0000256" key="2">
    <source>
        <dbReference type="ARBA" id="ARBA00022490"/>
    </source>
</evidence>
<evidence type="ECO:0000313" key="13">
    <source>
        <dbReference type="EMBL" id="MDQ0149942.1"/>
    </source>
</evidence>
<dbReference type="RefSeq" id="WP_307486097.1">
    <property type="nucleotide sequence ID" value="NZ_JAUSUF010000005.1"/>
</dbReference>
<evidence type="ECO:0000313" key="14">
    <source>
        <dbReference type="Proteomes" id="UP001228504"/>
    </source>
</evidence>
<sequence>MIKVMLVEDDKMVREVNNKLLMKIDGFEIISEAGSIKEAKENILKRVPDLILLDIFLPDGKGVDLLKWIRKEELKIDAILISADNSLSTVDEAFKLGAVDYLVKPFIFERFEKTLVKYRNRFREFKEKDILNQKIIDNYILNNVEDNDTKSTNNYYEVTKGINENTYNKIWKCVMLNKDKKFTSDDLSSQTGLARVTVRRYLEHMCNEKKLKLTLEYGKIGRPVHYYKLFEDK</sequence>
<dbReference type="PIRSF" id="PIRSF006171">
    <property type="entry name" value="RR_citrat_malat"/>
    <property type="match status" value="1"/>
</dbReference>
<feature type="modified residue" description="4-aspartylphosphate" evidence="11">
    <location>
        <position position="54"/>
    </location>
</feature>
<keyword evidence="14" id="KW-1185">Reference proteome</keyword>
<keyword evidence="5 10" id="KW-0805">Transcription regulation</keyword>
<dbReference type="Proteomes" id="UP001228504">
    <property type="component" value="Unassembled WGS sequence"/>
</dbReference>
<accession>A0ABT9UUE0</accession>
<dbReference type="SUPFAM" id="SSF52172">
    <property type="entry name" value="CheY-like"/>
    <property type="match status" value="1"/>
</dbReference>
<dbReference type="PROSITE" id="PS50110">
    <property type="entry name" value="RESPONSE_REGULATORY"/>
    <property type="match status" value="1"/>
</dbReference>
<comment type="caution">
    <text evidence="13">The sequence shown here is derived from an EMBL/GenBank/DDBJ whole genome shotgun (WGS) entry which is preliminary data.</text>
</comment>
<keyword evidence="3 11" id="KW-0597">Phosphoprotein</keyword>
<evidence type="ECO:0000256" key="10">
    <source>
        <dbReference type="PIRNR" id="PIRNR006171"/>
    </source>
</evidence>
<evidence type="ECO:0000256" key="6">
    <source>
        <dbReference type="ARBA" id="ARBA00023125"/>
    </source>
</evidence>
<comment type="subcellular location">
    <subcellularLocation>
        <location evidence="1 10">Cytoplasm</location>
    </subcellularLocation>
</comment>
<dbReference type="Pfam" id="PF00072">
    <property type="entry name" value="Response_reg"/>
    <property type="match status" value="1"/>
</dbReference>
<evidence type="ECO:0000256" key="11">
    <source>
        <dbReference type="PROSITE-ProRule" id="PRU00169"/>
    </source>
</evidence>
<evidence type="ECO:0000256" key="1">
    <source>
        <dbReference type="ARBA" id="ARBA00004496"/>
    </source>
</evidence>
<organism evidence="13 14">
    <name type="scientific">Eubacterium multiforme</name>
    <dbReference type="NCBI Taxonomy" id="83339"/>
    <lineage>
        <taxon>Bacteria</taxon>
        <taxon>Bacillati</taxon>
        <taxon>Bacillota</taxon>
        <taxon>Clostridia</taxon>
        <taxon>Eubacteriales</taxon>
        <taxon>Eubacteriaceae</taxon>
        <taxon>Eubacterium</taxon>
    </lineage>
</organism>
<evidence type="ECO:0000256" key="9">
    <source>
        <dbReference type="ARBA" id="ARBA00024867"/>
    </source>
</evidence>
<dbReference type="SMART" id="SM00448">
    <property type="entry name" value="REC"/>
    <property type="match status" value="1"/>
</dbReference>
<dbReference type="InterPro" id="IPR051271">
    <property type="entry name" value="2C-system_Tx_regulators"/>
</dbReference>
<evidence type="ECO:0000256" key="5">
    <source>
        <dbReference type="ARBA" id="ARBA00023015"/>
    </source>
</evidence>
<dbReference type="InterPro" id="IPR001789">
    <property type="entry name" value="Sig_transdc_resp-reg_receiver"/>
</dbReference>
<evidence type="ECO:0000256" key="7">
    <source>
        <dbReference type="ARBA" id="ARBA00023159"/>
    </source>
</evidence>
<keyword evidence="7 10" id="KW-0010">Activator</keyword>
<dbReference type="InterPro" id="IPR024187">
    <property type="entry name" value="Sig_transdc_resp-reg_cit/mal"/>
</dbReference>
<keyword evidence="2 10" id="KW-0963">Cytoplasm</keyword>